<evidence type="ECO:0000313" key="2">
    <source>
        <dbReference type="Proteomes" id="UP000542776"/>
    </source>
</evidence>
<reference evidence="1 2" key="1">
    <citation type="submission" date="2020-08" db="EMBL/GenBank/DDBJ databases">
        <title>Genomic Encyclopedia of Type Strains, Phase IV (KMG-IV): sequencing the most valuable type-strain genomes for metagenomic binning, comparative biology and taxonomic classification.</title>
        <authorList>
            <person name="Goeker M."/>
        </authorList>
    </citation>
    <scope>NUCLEOTIDE SEQUENCE [LARGE SCALE GENOMIC DNA]</scope>
    <source>
        <strain evidence="1 2">DSM 102238</strain>
    </source>
</reference>
<organism evidence="1 2">
    <name type="scientific">Aureimonas pseudogalii</name>
    <dbReference type="NCBI Taxonomy" id="1744844"/>
    <lineage>
        <taxon>Bacteria</taxon>
        <taxon>Pseudomonadati</taxon>
        <taxon>Pseudomonadota</taxon>
        <taxon>Alphaproteobacteria</taxon>
        <taxon>Hyphomicrobiales</taxon>
        <taxon>Aurantimonadaceae</taxon>
        <taxon>Aureimonas</taxon>
    </lineage>
</organism>
<proteinExistence type="predicted"/>
<keyword evidence="2" id="KW-1185">Reference proteome</keyword>
<dbReference type="EMBL" id="JACIEK010000011">
    <property type="protein sequence ID" value="MBB3999640.1"/>
    <property type="molecule type" value="Genomic_DNA"/>
</dbReference>
<dbReference type="AlphaFoldDB" id="A0A7W6MLC9"/>
<comment type="caution">
    <text evidence="1">The sequence shown here is derived from an EMBL/GenBank/DDBJ whole genome shotgun (WGS) entry which is preliminary data.</text>
</comment>
<sequence length="117" mass="12150">MSDDALPATTPGQLLERISAELARQADAVRSLHALTDGAETPEAVRLAQTIDTASQVLDEIAGLLGALAPPPGAAPDAPMRDPAPLAENVRLSELRRTLFDPGAEAAPDTDGDLDLF</sequence>
<protein>
    <submittedName>
        <fullName evidence="1">Uncharacterized protein</fullName>
    </submittedName>
</protein>
<dbReference type="RefSeq" id="WP_183201186.1">
    <property type="nucleotide sequence ID" value="NZ_JACIEK010000011.1"/>
</dbReference>
<dbReference type="Proteomes" id="UP000542776">
    <property type="component" value="Unassembled WGS sequence"/>
</dbReference>
<evidence type="ECO:0000313" key="1">
    <source>
        <dbReference type="EMBL" id="MBB3999640.1"/>
    </source>
</evidence>
<gene>
    <name evidence="1" type="ORF">GGR04_003510</name>
</gene>
<accession>A0A7W6MLC9</accession>
<name>A0A7W6MLC9_9HYPH</name>